<dbReference type="InterPro" id="IPR051082">
    <property type="entry name" value="Pentapeptide-BTB/POZ_domain"/>
</dbReference>
<evidence type="ECO:0000256" key="1">
    <source>
        <dbReference type="ARBA" id="ARBA00004370"/>
    </source>
</evidence>
<dbReference type="Proteomes" id="UP000019028">
    <property type="component" value="Chromosome"/>
</dbReference>
<dbReference type="PANTHER" id="PTHR14136">
    <property type="entry name" value="BTB_POZ DOMAIN-CONTAINING PROTEIN KCTD9"/>
    <property type="match status" value="1"/>
</dbReference>
<evidence type="ECO:0000313" key="9">
    <source>
        <dbReference type="Proteomes" id="UP000019028"/>
    </source>
</evidence>
<dbReference type="OrthoDB" id="5242130at2"/>
<protein>
    <recommendedName>
        <fullName evidence="7">Secreted effector protein PipB2 N-terminal domain-containing protein</fullName>
    </recommendedName>
</protein>
<dbReference type="KEGG" id="sod:Sant_0242"/>
<dbReference type="PANTHER" id="PTHR14136:SF17">
    <property type="entry name" value="BTB_POZ DOMAIN-CONTAINING PROTEIN KCTD9"/>
    <property type="match status" value="1"/>
</dbReference>
<keyword evidence="4" id="KW-0677">Repeat</keyword>
<dbReference type="Pfam" id="PF21684">
    <property type="entry name" value="PipB2_N"/>
    <property type="match status" value="1"/>
</dbReference>
<dbReference type="Gene3D" id="3.30.2450.10">
    <property type="entry name" value="Secreted effector protein pipB2"/>
    <property type="match status" value="1"/>
</dbReference>
<dbReference type="EMBL" id="CP006569">
    <property type="protein sequence ID" value="AHF75358.1"/>
    <property type="molecule type" value="Genomic_DNA"/>
</dbReference>
<dbReference type="RefSeq" id="WP_025420512.1">
    <property type="nucleotide sequence ID" value="NZ_CP006569.1"/>
</dbReference>
<dbReference type="HOGENOM" id="CLU_084702_0_0_6"/>
<evidence type="ECO:0000259" key="7">
    <source>
        <dbReference type="Pfam" id="PF21684"/>
    </source>
</evidence>
<evidence type="ECO:0000256" key="2">
    <source>
        <dbReference type="ARBA" id="ARBA00004613"/>
    </source>
</evidence>
<dbReference type="SUPFAM" id="SSF141571">
    <property type="entry name" value="Pentapeptide repeat-like"/>
    <property type="match status" value="1"/>
</dbReference>
<organism evidence="8 9">
    <name type="scientific">Sodalis praecaptivus</name>
    <dbReference type="NCBI Taxonomy" id="1239307"/>
    <lineage>
        <taxon>Bacteria</taxon>
        <taxon>Pseudomonadati</taxon>
        <taxon>Pseudomonadota</taxon>
        <taxon>Gammaproteobacteria</taxon>
        <taxon>Enterobacterales</taxon>
        <taxon>Bruguierivoracaceae</taxon>
        <taxon>Sodalis</taxon>
    </lineage>
</organism>
<sequence>MAGYALSATRCALFSKHAVQDYSESNRQSAISPKGWLEYLINLFIPGSVRKAYSLQYDKFTQALIDAVEKKIADPDDYAIPQTLEFTVGANKVSYSPTPSSWYNGEVRVEVKITEPDNHTLIETVDQDLFTRTLTLLLLQKRTPYSSNQYSLTEEGKLNLRRADLNGYVLRNINLREADLEGASFTYANLSRADLRGANLEEADMRRALLEGACLTEANLRFAWLSEARLQQATLTGADCYKTKLRQACLAGADLRHADLSYADLSRADLNDADLSHANLSKASLRQTTQCGTRLAHANLNGAFVDGWHFDGANLSEAPSRPFAAEIPVTEL</sequence>
<evidence type="ECO:0000256" key="5">
    <source>
        <dbReference type="ARBA" id="ARBA00023026"/>
    </source>
</evidence>
<dbReference type="AlphaFoldDB" id="W0HT74"/>
<dbReference type="GO" id="GO:0016020">
    <property type="term" value="C:membrane"/>
    <property type="evidence" value="ECO:0007669"/>
    <property type="project" value="UniProtKB-SubCell"/>
</dbReference>
<name>W0HT74_9GAMM</name>
<keyword evidence="9" id="KW-1185">Reference proteome</keyword>
<dbReference type="Pfam" id="PF00805">
    <property type="entry name" value="Pentapeptide"/>
    <property type="match status" value="2"/>
</dbReference>
<evidence type="ECO:0000256" key="4">
    <source>
        <dbReference type="ARBA" id="ARBA00022737"/>
    </source>
</evidence>
<evidence type="ECO:0000256" key="3">
    <source>
        <dbReference type="ARBA" id="ARBA00022525"/>
    </source>
</evidence>
<keyword evidence="3" id="KW-0964">Secreted</keyword>
<dbReference type="PATRIC" id="fig|1239307.3.peg.268"/>
<gene>
    <name evidence="8" type="ORF">Sant_0242</name>
</gene>
<accession>W0HT74</accession>
<dbReference type="InterPro" id="IPR001646">
    <property type="entry name" value="5peptide_repeat"/>
</dbReference>
<reference evidence="8 9" key="1">
    <citation type="journal article" date="2014" name="Genome Biol. Evol.">
        <title>Genome degeneration and adaptation in a nascent stage of symbiosis.</title>
        <authorList>
            <person name="Oakeson K.F."/>
            <person name="Gil R."/>
            <person name="Clayton A.L."/>
            <person name="Dunn D.M."/>
            <person name="von Niederhausern A.C."/>
            <person name="Hamil C."/>
            <person name="Aoyagi A."/>
            <person name="Duval B."/>
            <person name="Baca A."/>
            <person name="Silva F.J."/>
            <person name="Vallier A."/>
            <person name="Jackson D.G."/>
            <person name="Latorre A."/>
            <person name="Weiss R.B."/>
            <person name="Heddi A."/>
            <person name="Moya A."/>
            <person name="Dale C."/>
        </authorList>
    </citation>
    <scope>NUCLEOTIDE SEQUENCE [LARGE SCALE GENOMIC DNA]</scope>
    <source>
        <strain evidence="8 9">HS1</strain>
    </source>
</reference>
<keyword evidence="6" id="KW-0472">Membrane</keyword>
<dbReference type="Gene3D" id="2.160.20.80">
    <property type="entry name" value="E3 ubiquitin-protein ligase SopA"/>
    <property type="match status" value="1"/>
</dbReference>
<comment type="subcellular location">
    <subcellularLocation>
        <location evidence="1">Membrane</location>
    </subcellularLocation>
    <subcellularLocation>
        <location evidence="2">Secreted</location>
    </subcellularLocation>
</comment>
<keyword evidence="5" id="KW-0843">Virulence</keyword>
<evidence type="ECO:0000313" key="8">
    <source>
        <dbReference type="EMBL" id="AHF75358.1"/>
    </source>
</evidence>
<evidence type="ECO:0000256" key="6">
    <source>
        <dbReference type="ARBA" id="ARBA00023136"/>
    </source>
</evidence>
<dbReference type="InterPro" id="IPR048984">
    <property type="entry name" value="PipB2_N"/>
</dbReference>
<dbReference type="GO" id="GO:0005576">
    <property type="term" value="C:extracellular region"/>
    <property type="evidence" value="ECO:0007669"/>
    <property type="project" value="UniProtKB-SubCell"/>
</dbReference>
<feature type="domain" description="Secreted effector protein PipB2 N-terminal" evidence="7">
    <location>
        <begin position="30"/>
        <end position="139"/>
    </location>
</feature>
<proteinExistence type="predicted"/>